<protein>
    <submittedName>
        <fullName evidence="2">Uncharacterized protein</fullName>
    </submittedName>
</protein>
<reference evidence="2" key="1">
    <citation type="submission" date="2020-11" db="EMBL/GenBank/DDBJ databases">
        <authorList>
            <person name="Tran Van P."/>
        </authorList>
    </citation>
    <scope>NUCLEOTIDE SEQUENCE</scope>
</reference>
<organism evidence="2">
    <name type="scientific">Medioppia subpectinata</name>
    <dbReference type="NCBI Taxonomy" id="1979941"/>
    <lineage>
        <taxon>Eukaryota</taxon>
        <taxon>Metazoa</taxon>
        <taxon>Ecdysozoa</taxon>
        <taxon>Arthropoda</taxon>
        <taxon>Chelicerata</taxon>
        <taxon>Arachnida</taxon>
        <taxon>Acari</taxon>
        <taxon>Acariformes</taxon>
        <taxon>Sarcoptiformes</taxon>
        <taxon>Oribatida</taxon>
        <taxon>Brachypylina</taxon>
        <taxon>Oppioidea</taxon>
        <taxon>Oppiidae</taxon>
        <taxon>Medioppia</taxon>
    </lineage>
</organism>
<dbReference type="SUPFAM" id="SSF52047">
    <property type="entry name" value="RNI-like"/>
    <property type="match status" value="1"/>
</dbReference>
<keyword evidence="3" id="KW-1185">Reference proteome</keyword>
<dbReference type="Proteomes" id="UP000759131">
    <property type="component" value="Unassembled WGS sequence"/>
</dbReference>
<dbReference type="OrthoDB" id="6532759at2759"/>
<evidence type="ECO:0000313" key="3">
    <source>
        <dbReference type="Proteomes" id="UP000759131"/>
    </source>
</evidence>
<evidence type="ECO:0000313" key="2">
    <source>
        <dbReference type="EMBL" id="CAD7633585.1"/>
    </source>
</evidence>
<dbReference type="AlphaFoldDB" id="A0A7R9Q5R4"/>
<gene>
    <name evidence="2" type="ORF">OSB1V03_LOCUS13982</name>
</gene>
<proteinExistence type="predicted"/>
<sequence length="425" mass="49277">MAQHMKHQKTSLESTDDSSEDDDRQQTQIYAKDSMDRFGDDLCQLLLSNLSLKNRFVFQCMSKQFRRTVFRSVVDIDVRDELIKGNYNTMTPIIATMNKVIKKCQNIETIDFRGLEDSNQYILEVLPEIRHKIPKLREIYCDLMSNSERWVRQLAPLVTRVGNHLSSQKESLIHCNRLSELRVENLAEVFDTTSGQLLAKNLRSFWLKGSANSEQLSAFLAGNQCLRFLLIKIHNLESLTQFGHQLSQLPQLRVLVIRLRHFDQSLNDSLRTIGVNCKQLTILALKLGTKTTEINVQTLDSLEMFGRLRQLELALIGSNTQSFDLLIPGKRLINLMIQCSQIDCKLLGNCHKQWPRLQYLDFECQEFNDKCLDHILRLRTLQTLVIQCDHNIDLLDNDFCDLLATNPNLKNIEINANNEKKFYCR</sequence>
<dbReference type="EMBL" id="CAJPIZ010012993">
    <property type="protein sequence ID" value="CAG2114015.1"/>
    <property type="molecule type" value="Genomic_DNA"/>
</dbReference>
<feature type="compositionally biased region" description="Acidic residues" evidence="1">
    <location>
        <begin position="14"/>
        <end position="23"/>
    </location>
</feature>
<feature type="region of interest" description="Disordered" evidence="1">
    <location>
        <begin position="1"/>
        <end position="25"/>
    </location>
</feature>
<accession>A0A7R9Q5R4</accession>
<dbReference type="EMBL" id="OC867568">
    <property type="protein sequence ID" value="CAD7633585.1"/>
    <property type="molecule type" value="Genomic_DNA"/>
</dbReference>
<dbReference type="Gene3D" id="3.80.10.10">
    <property type="entry name" value="Ribonuclease Inhibitor"/>
    <property type="match status" value="1"/>
</dbReference>
<name>A0A7R9Q5R4_9ACAR</name>
<dbReference type="InterPro" id="IPR032675">
    <property type="entry name" value="LRR_dom_sf"/>
</dbReference>
<evidence type="ECO:0000256" key="1">
    <source>
        <dbReference type="SAM" id="MobiDB-lite"/>
    </source>
</evidence>